<dbReference type="SUPFAM" id="SSF55073">
    <property type="entry name" value="Nucleotide cyclase"/>
    <property type="match status" value="1"/>
</dbReference>
<dbReference type="InterPro" id="IPR035965">
    <property type="entry name" value="PAS-like_dom_sf"/>
</dbReference>
<dbReference type="PANTHER" id="PTHR44757">
    <property type="entry name" value="DIGUANYLATE CYCLASE DGCP"/>
    <property type="match status" value="1"/>
</dbReference>
<protein>
    <submittedName>
        <fullName evidence="6">PAS domain S-box-containing protein/diguanylate cyclase (GGDEF) domain-containing protein</fullName>
    </submittedName>
</protein>
<name>A0A1H6RB93_9GAMM</name>
<dbReference type="AlphaFoldDB" id="A0A1H6RB93"/>
<reference evidence="7" key="1">
    <citation type="submission" date="2016-10" db="EMBL/GenBank/DDBJ databases">
        <authorList>
            <person name="Varghese N."/>
            <person name="Submissions S."/>
        </authorList>
    </citation>
    <scope>NUCLEOTIDE SEQUENCE [LARGE SCALE GENOMIC DNA]</scope>
    <source>
        <strain evidence="7">DSM 7165</strain>
    </source>
</reference>
<evidence type="ECO:0000313" key="7">
    <source>
        <dbReference type="Proteomes" id="UP000242999"/>
    </source>
</evidence>
<gene>
    <name evidence="6" type="ORF">SAMN05421831_103143</name>
</gene>
<feature type="domain" description="PAC" evidence="4">
    <location>
        <begin position="458"/>
        <end position="511"/>
    </location>
</feature>
<dbReference type="NCBIfam" id="TIGR00229">
    <property type="entry name" value="sensory_box"/>
    <property type="match status" value="3"/>
</dbReference>
<accession>A0A1H6RB93</accession>
<keyword evidence="7" id="KW-1185">Reference proteome</keyword>
<organism evidence="6 7">
    <name type="scientific">Allopseudospirillum japonicum</name>
    <dbReference type="NCBI Taxonomy" id="64971"/>
    <lineage>
        <taxon>Bacteria</taxon>
        <taxon>Pseudomonadati</taxon>
        <taxon>Pseudomonadota</taxon>
        <taxon>Gammaproteobacteria</taxon>
        <taxon>Oceanospirillales</taxon>
        <taxon>Oceanospirillaceae</taxon>
        <taxon>Allopseudospirillum</taxon>
    </lineage>
</organism>
<dbReference type="InterPro" id="IPR000014">
    <property type="entry name" value="PAS"/>
</dbReference>
<evidence type="ECO:0000259" key="4">
    <source>
        <dbReference type="PROSITE" id="PS50113"/>
    </source>
</evidence>
<dbReference type="SMART" id="SM00267">
    <property type="entry name" value="GGDEF"/>
    <property type="match status" value="1"/>
</dbReference>
<evidence type="ECO:0000259" key="3">
    <source>
        <dbReference type="PROSITE" id="PS50112"/>
    </source>
</evidence>
<dbReference type="SMART" id="SM00091">
    <property type="entry name" value="PAS"/>
    <property type="match status" value="5"/>
</dbReference>
<dbReference type="RefSeq" id="WP_093308797.1">
    <property type="nucleotide sequence ID" value="NZ_FNYH01000003.1"/>
</dbReference>
<dbReference type="STRING" id="64971.SAMN05421831_103143"/>
<dbReference type="CDD" id="cd00130">
    <property type="entry name" value="PAS"/>
    <property type="match status" value="4"/>
</dbReference>
<dbReference type="InterPro" id="IPR013655">
    <property type="entry name" value="PAS_fold_3"/>
</dbReference>
<evidence type="ECO:0000256" key="1">
    <source>
        <dbReference type="ARBA" id="ARBA00001946"/>
    </source>
</evidence>
<keyword evidence="2" id="KW-0175">Coiled coil</keyword>
<proteinExistence type="predicted"/>
<dbReference type="Pfam" id="PF00990">
    <property type="entry name" value="GGDEF"/>
    <property type="match status" value="1"/>
</dbReference>
<evidence type="ECO:0000313" key="6">
    <source>
        <dbReference type="EMBL" id="SEI51746.1"/>
    </source>
</evidence>
<dbReference type="Pfam" id="PF08447">
    <property type="entry name" value="PAS_3"/>
    <property type="match status" value="3"/>
</dbReference>
<dbReference type="PROSITE" id="PS50112">
    <property type="entry name" value="PAS"/>
    <property type="match status" value="1"/>
</dbReference>
<sequence>MHYLKKELYQLIQQDSKIFDFIQESSLDGIWYWDLQQPENEWMSAKFWQTLGYDPETKPHKAAAWQSMIFEEDLAIAVHNFHQHCQDPQYPYDQTVRYQHAQGHTVWIRCRGLAIRDHTGKAIRMLGAHQDVTALKQKEELLERCNQAANIGFWEMDLVSGHVFISPVLKKMLDVKSTLLEKEDFFYFFEGGSNLFTLLETADIKENLIHEVKLNKKNAGEAQWVKLIIAKDQANKEIIYGTCQDISQVRGYQQKLIDQEKKYRSVFNSSFGAIGILTTSGLLLEANETALSLGDLHEWQVIGKYFWDTPWWSISKEVQNKLKASILTAAKGGEVSYESLIRVQEKNTTTILLSLRPIYNDNNDIIFLLAEGLPIQETLDLNTRYHSLIEGTQLGVWEWDIKSDTFSVNQHWASILGLQEAHLAHLDTETWQAFIHPGDLKTILPKMQACISGQQDNCECEFRVQHKNGHWVWIAEKAYIAQYDLQGNPLVIYGIRQNINARKQAQEQLRQSEEAFHNNFKYAGVGMAIVSPQGQWLEVNAKLCEIVGYTQEELLALTFQDITYPYDLDADLHFLNQVIDGELENYQLEKRYVHKQGHLVYILLVVSVVRDIQGKVLYFVSQIIDVSELKKAQAQVQTLLDLAHQENHQLVQIRQQLEKENIDLKLDVETDELTKAYNRRAFNKRLRQEIDAMQQQEMESLSLVILDIDHFKQYNDTYGHPAGDIALRKVAETLEKTKRSCDFFARYGGEEFVLILAETSAPAAIASAQRLREAVSHIKGLRRPVTISLGVGTWQTQMQAQDLLQAADQALYQAKAQGRNCVVHYQDIL</sequence>
<dbReference type="PROSITE" id="PS50113">
    <property type="entry name" value="PAC"/>
    <property type="match status" value="3"/>
</dbReference>
<dbReference type="Proteomes" id="UP000242999">
    <property type="component" value="Unassembled WGS sequence"/>
</dbReference>
<dbReference type="NCBIfam" id="TIGR00254">
    <property type="entry name" value="GGDEF"/>
    <property type="match status" value="1"/>
</dbReference>
<dbReference type="GO" id="GO:0003824">
    <property type="term" value="F:catalytic activity"/>
    <property type="evidence" value="ECO:0007669"/>
    <property type="project" value="UniProtKB-ARBA"/>
</dbReference>
<feature type="domain" description="GGDEF" evidence="5">
    <location>
        <begin position="699"/>
        <end position="827"/>
    </location>
</feature>
<dbReference type="InterPro" id="IPR000700">
    <property type="entry name" value="PAS-assoc_C"/>
</dbReference>
<dbReference type="OrthoDB" id="73375at2"/>
<dbReference type="EMBL" id="FNYH01000003">
    <property type="protein sequence ID" value="SEI51746.1"/>
    <property type="molecule type" value="Genomic_DNA"/>
</dbReference>
<dbReference type="SUPFAM" id="SSF55785">
    <property type="entry name" value="PYP-like sensor domain (PAS domain)"/>
    <property type="match status" value="4"/>
</dbReference>
<dbReference type="Gene3D" id="3.30.70.270">
    <property type="match status" value="1"/>
</dbReference>
<dbReference type="CDD" id="cd01949">
    <property type="entry name" value="GGDEF"/>
    <property type="match status" value="1"/>
</dbReference>
<feature type="domain" description="PAC" evidence="4">
    <location>
        <begin position="92"/>
        <end position="144"/>
    </location>
</feature>
<dbReference type="InterPro" id="IPR000160">
    <property type="entry name" value="GGDEF_dom"/>
</dbReference>
<dbReference type="PANTHER" id="PTHR44757:SF2">
    <property type="entry name" value="BIOFILM ARCHITECTURE MAINTENANCE PROTEIN MBAA"/>
    <property type="match status" value="1"/>
</dbReference>
<comment type="cofactor">
    <cofactor evidence="1">
        <name>Mg(2+)</name>
        <dbReference type="ChEBI" id="CHEBI:18420"/>
    </cofactor>
</comment>
<dbReference type="Gene3D" id="3.30.450.20">
    <property type="entry name" value="PAS domain"/>
    <property type="match status" value="5"/>
</dbReference>
<dbReference type="InterPro" id="IPR052155">
    <property type="entry name" value="Biofilm_reg_signaling"/>
</dbReference>
<dbReference type="InterPro" id="IPR029787">
    <property type="entry name" value="Nucleotide_cyclase"/>
</dbReference>
<dbReference type="PROSITE" id="PS50887">
    <property type="entry name" value="GGDEF"/>
    <property type="match status" value="1"/>
</dbReference>
<dbReference type="InterPro" id="IPR043128">
    <property type="entry name" value="Rev_trsase/Diguanyl_cyclase"/>
</dbReference>
<feature type="domain" description="PAC" evidence="4">
    <location>
        <begin position="586"/>
        <end position="638"/>
    </location>
</feature>
<feature type="domain" description="PAS" evidence="3">
    <location>
        <begin position="512"/>
        <end position="582"/>
    </location>
</feature>
<feature type="coiled-coil region" evidence="2">
    <location>
        <begin position="629"/>
        <end position="660"/>
    </location>
</feature>
<dbReference type="Pfam" id="PF13426">
    <property type="entry name" value="PAS_9"/>
    <property type="match status" value="1"/>
</dbReference>
<evidence type="ECO:0000256" key="2">
    <source>
        <dbReference type="SAM" id="Coils"/>
    </source>
</evidence>
<dbReference type="FunFam" id="3.30.70.270:FF:000001">
    <property type="entry name" value="Diguanylate cyclase domain protein"/>
    <property type="match status" value="1"/>
</dbReference>
<dbReference type="SMART" id="SM00086">
    <property type="entry name" value="PAC"/>
    <property type="match status" value="4"/>
</dbReference>
<evidence type="ECO:0000259" key="5">
    <source>
        <dbReference type="PROSITE" id="PS50887"/>
    </source>
</evidence>
<dbReference type="InterPro" id="IPR001610">
    <property type="entry name" value="PAC"/>
</dbReference>